<dbReference type="SUPFAM" id="SSF55604">
    <property type="entry name" value="Glucose permease domain IIB"/>
    <property type="match status" value="1"/>
</dbReference>
<dbReference type="EMBL" id="CP047225">
    <property type="protein sequence ID" value="QIW62228.1"/>
    <property type="molecule type" value="Genomic_DNA"/>
</dbReference>
<dbReference type="PROSITE" id="PS51098">
    <property type="entry name" value="PTS_EIIB_TYPE_1"/>
    <property type="match status" value="1"/>
</dbReference>
<feature type="domain" description="PTS EIIB type-1" evidence="5">
    <location>
        <begin position="41"/>
        <end position="116"/>
    </location>
</feature>
<keyword evidence="1" id="KW-0808">Transferase</keyword>
<sequence length="116" mass="13334">MFKKNKFKMIFYTIITFGLIWIKWKKQLKHTKNTIYQSDNLPFDINLLKVALGEDNIEKIETKPSRITVFLKNAKIADLDKIRQLKGVTGIFAKSDSVSIILGEFSAITARLLEGK</sequence>
<feature type="transmembrane region" description="Helical" evidence="4">
    <location>
        <begin position="7"/>
        <end position="24"/>
    </location>
</feature>
<gene>
    <name evidence="6" type="ORF">GOQ20_02140</name>
</gene>
<evidence type="ECO:0000256" key="4">
    <source>
        <dbReference type="SAM" id="Phobius"/>
    </source>
</evidence>
<organism evidence="6 7">
    <name type="scientific">Mycoplasmopsis gallinacea</name>
    <dbReference type="NCBI Taxonomy" id="29556"/>
    <lineage>
        <taxon>Bacteria</taxon>
        <taxon>Bacillati</taxon>
        <taxon>Mycoplasmatota</taxon>
        <taxon>Mycoplasmoidales</taxon>
        <taxon>Metamycoplasmataceae</taxon>
        <taxon>Mycoplasmopsis</taxon>
    </lineage>
</organism>
<dbReference type="RefSeq" id="WP_167845217.1">
    <property type="nucleotide sequence ID" value="NZ_CP047225.1"/>
</dbReference>
<dbReference type="InterPro" id="IPR036878">
    <property type="entry name" value="Glu_permease_IIB"/>
</dbReference>
<dbReference type="GO" id="GO:0008982">
    <property type="term" value="F:protein-N(PI)-phosphohistidine-sugar phosphotransferase activity"/>
    <property type="evidence" value="ECO:0007669"/>
    <property type="project" value="InterPro"/>
</dbReference>
<dbReference type="Proteomes" id="UP000503310">
    <property type="component" value="Chromosome"/>
</dbReference>
<keyword evidence="2" id="KW-0598">Phosphotransferase system</keyword>
<reference evidence="6 7" key="1">
    <citation type="submission" date="2019-12" db="EMBL/GenBank/DDBJ databases">
        <title>Sequencing and analysis of the whole genome of Mycoplasma gallinaceum strain Peacock20181011.</title>
        <authorList>
            <person name="Liu X."/>
            <person name="Qin Z."/>
            <person name="Xu H."/>
        </authorList>
    </citation>
    <scope>NUCLEOTIDE SEQUENCE [LARGE SCALE GENOMIC DNA]</scope>
    <source>
        <strain evidence="6 7">Peacock20181011</strain>
    </source>
</reference>
<protein>
    <submittedName>
        <fullName evidence="6">PTS sugar transporter subunit IIABC</fullName>
    </submittedName>
</protein>
<keyword evidence="4" id="KW-0812">Transmembrane</keyword>
<dbReference type="GO" id="GO:0009401">
    <property type="term" value="P:phosphoenolpyruvate-dependent sugar phosphotransferase system"/>
    <property type="evidence" value="ECO:0007669"/>
    <property type="project" value="UniProtKB-KW"/>
</dbReference>
<keyword evidence="6" id="KW-0762">Sugar transport</keyword>
<evidence type="ECO:0000313" key="7">
    <source>
        <dbReference type="Proteomes" id="UP000503310"/>
    </source>
</evidence>
<accession>A0A6H0V2M1</accession>
<name>A0A6H0V2M1_9BACT</name>
<keyword evidence="4" id="KW-1133">Transmembrane helix</keyword>
<evidence type="ECO:0000256" key="3">
    <source>
        <dbReference type="PROSITE-ProRule" id="PRU00421"/>
    </source>
</evidence>
<comment type="caution">
    <text evidence="3">Lacks conserved residue(s) required for the propagation of feature annotation.</text>
</comment>
<evidence type="ECO:0000256" key="1">
    <source>
        <dbReference type="ARBA" id="ARBA00022679"/>
    </source>
</evidence>
<keyword evidence="6" id="KW-0813">Transport</keyword>
<evidence type="ECO:0000313" key="6">
    <source>
        <dbReference type="EMBL" id="QIW62228.1"/>
    </source>
</evidence>
<keyword evidence="4" id="KW-0472">Membrane</keyword>
<dbReference type="AlphaFoldDB" id="A0A6H0V2M1"/>
<evidence type="ECO:0000259" key="5">
    <source>
        <dbReference type="PROSITE" id="PS51098"/>
    </source>
</evidence>
<dbReference type="InterPro" id="IPR001996">
    <property type="entry name" value="PTS_IIB_1"/>
</dbReference>
<dbReference type="Gene3D" id="3.30.1360.60">
    <property type="entry name" value="Glucose permease domain IIB"/>
    <property type="match status" value="1"/>
</dbReference>
<evidence type="ECO:0000256" key="2">
    <source>
        <dbReference type="ARBA" id="ARBA00022683"/>
    </source>
</evidence>
<proteinExistence type="predicted"/>